<dbReference type="RefSeq" id="WP_310370061.1">
    <property type="nucleotide sequence ID" value="NZ_JAVDYB010000001.1"/>
</dbReference>
<organism evidence="1 2">
    <name type="scientific">Catenuloplanes atrovinosus</name>
    <dbReference type="NCBI Taxonomy" id="137266"/>
    <lineage>
        <taxon>Bacteria</taxon>
        <taxon>Bacillati</taxon>
        <taxon>Actinomycetota</taxon>
        <taxon>Actinomycetes</taxon>
        <taxon>Micromonosporales</taxon>
        <taxon>Micromonosporaceae</taxon>
        <taxon>Catenuloplanes</taxon>
    </lineage>
</organism>
<comment type="caution">
    <text evidence="1">The sequence shown here is derived from an EMBL/GenBank/DDBJ whole genome shotgun (WGS) entry which is preliminary data.</text>
</comment>
<name>A0AAE3YSN9_9ACTN</name>
<sequence>MLPLDEITAYSIRTEQERHDERRVAAARAEAAADHAAALIIAETALTARHVWPLARSLTIDIDTDTDRASLHQVTDAQAQPLWHADTCDCAGFPNSTAPRHKTARAVENYVMAAREYSPAIGIETDGPDDDTRRYEIALPIIPRAIPVTPTPHAHEPNRWDSAAVITMHCRYTRRTERLALHYIGPGGTSRREYGGPQLPGPHAGFFPLADVIDNYGGTGAQSARARAAGQEFDAQPGDLLLIDGHLFEIRDDEPATGYPRPHLIK</sequence>
<gene>
    <name evidence="1" type="ORF">J2S41_004422</name>
</gene>
<dbReference type="AlphaFoldDB" id="A0AAE3YSN9"/>
<keyword evidence="2" id="KW-1185">Reference proteome</keyword>
<dbReference type="Proteomes" id="UP001183643">
    <property type="component" value="Unassembled WGS sequence"/>
</dbReference>
<evidence type="ECO:0000313" key="2">
    <source>
        <dbReference type="Proteomes" id="UP001183643"/>
    </source>
</evidence>
<reference evidence="1" key="1">
    <citation type="submission" date="2023-07" db="EMBL/GenBank/DDBJ databases">
        <title>Sequencing the genomes of 1000 actinobacteria strains.</title>
        <authorList>
            <person name="Klenk H.-P."/>
        </authorList>
    </citation>
    <scope>NUCLEOTIDE SEQUENCE</scope>
    <source>
        <strain evidence="1">DSM 44707</strain>
    </source>
</reference>
<evidence type="ECO:0000313" key="1">
    <source>
        <dbReference type="EMBL" id="MDR7277644.1"/>
    </source>
</evidence>
<proteinExistence type="predicted"/>
<dbReference type="EMBL" id="JAVDYB010000001">
    <property type="protein sequence ID" value="MDR7277644.1"/>
    <property type="molecule type" value="Genomic_DNA"/>
</dbReference>
<accession>A0AAE3YSN9</accession>
<protein>
    <submittedName>
        <fullName evidence="1">Uncharacterized protein</fullName>
    </submittedName>
</protein>